<evidence type="ECO:0000313" key="2">
    <source>
        <dbReference type="EMBL" id="WVZ96220.1"/>
    </source>
</evidence>
<dbReference type="AlphaFoldDB" id="A0AAQ3XFD9"/>
<feature type="region of interest" description="Disordered" evidence="1">
    <location>
        <begin position="1"/>
        <end position="26"/>
    </location>
</feature>
<keyword evidence="3" id="KW-1185">Reference proteome</keyword>
<sequence>MSSPHYHGKQFKLQSRRTHHPAAASFHSPLLLQIKPASTHTMSRTKNPLVAEGAVSVQKVEKIEPVYNLVSRPSVYPNPRSMMMVAPKPPAGVSAVVFQRMPSKEEIDDYIRTKKQQFAFG</sequence>
<evidence type="ECO:0000256" key="1">
    <source>
        <dbReference type="SAM" id="MobiDB-lite"/>
    </source>
</evidence>
<accession>A0AAQ3XFD9</accession>
<reference evidence="2 3" key="1">
    <citation type="submission" date="2024-02" db="EMBL/GenBank/DDBJ databases">
        <title>High-quality chromosome-scale genome assembly of Pensacola bahiagrass (Paspalum notatum Flugge var. saurae).</title>
        <authorList>
            <person name="Vega J.M."/>
            <person name="Podio M."/>
            <person name="Orjuela J."/>
            <person name="Siena L.A."/>
            <person name="Pessino S.C."/>
            <person name="Combes M.C."/>
            <person name="Mariac C."/>
            <person name="Albertini E."/>
            <person name="Pupilli F."/>
            <person name="Ortiz J.P.A."/>
            <person name="Leblanc O."/>
        </authorList>
    </citation>
    <scope>NUCLEOTIDE SEQUENCE [LARGE SCALE GENOMIC DNA]</scope>
    <source>
        <strain evidence="2">R1</strain>
        <tissue evidence="2">Leaf</tissue>
    </source>
</reference>
<dbReference type="Proteomes" id="UP001341281">
    <property type="component" value="Chromosome 10"/>
</dbReference>
<name>A0AAQ3XFD9_PASNO</name>
<feature type="compositionally biased region" description="Basic residues" evidence="1">
    <location>
        <begin position="1"/>
        <end position="20"/>
    </location>
</feature>
<gene>
    <name evidence="2" type="ORF">U9M48_041887</name>
</gene>
<dbReference type="EMBL" id="CP144754">
    <property type="protein sequence ID" value="WVZ96220.1"/>
    <property type="molecule type" value="Genomic_DNA"/>
</dbReference>
<protein>
    <submittedName>
        <fullName evidence="2">Uncharacterized protein</fullName>
    </submittedName>
</protein>
<evidence type="ECO:0000313" key="3">
    <source>
        <dbReference type="Proteomes" id="UP001341281"/>
    </source>
</evidence>
<proteinExistence type="predicted"/>
<organism evidence="2 3">
    <name type="scientific">Paspalum notatum var. saurae</name>
    <dbReference type="NCBI Taxonomy" id="547442"/>
    <lineage>
        <taxon>Eukaryota</taxon>
        <taxon>Viridiplantae</taxon>
        <taxon>Streptophyta</taxon>
        <taxon>Embryophyta</taxon>
        <taxon>Tracheophyta</taxon>
        <taxon>Spermatophyta</taxon>
        <taxon>Magnoliopsida</taxon>
        <taxon>Liliopsida</taxon>
        <taxon>Poales</taxon>
        <taxon>Poaceae</taxon>
        <taxon>PACMAD clade</taxon>
        <taxon>Panicoideae</taxon>
        <taxon>Andropogonodae</taxon>
        <taxon>Paspaleae</taxon>
        <taxon>Paspalinae</taxon>
        <taxon>Paspalum</taxon>
    </lineage>
</organism>